<dbReference type="PROSITE" id="PS51198">
    <property type="entry name" value="UVRD_HELICASE_ATP_BIND"/>
    <property type="match status" value="1"/>
</dbReference>
<evidence type="ECO:0000256" key="2">
    <source>
        <dbReference type="ARBA" id="ARBA00014807"/>
    </source>
</evidence>
<dbReference type="Pfam" id="PF13361">
    <property type="entry name" value="UvrD_C"/>
    <property type="match status" value="1"/>
</dbReference>
<keyword evidence="5 13" id="KW-0347">Helicase</keyword>
<dbReference type="GO" id="GO:0005829">
    <property type="term" value="C:cytosol"/>
    <property type="evidence" value="ECO:0007669"/>
    <property type="project" value="TreeGrafter"/>
</dbReference>
<comment type="catalytic activity">
    <reaction evidence="9">
        <text>Couples ATP hydrolysis with the unwinding of duplex DNA by translocating in the 3'-5' direction.</text>
        <dbReference type="EC" id="5.6.2.4"/>
    </reaction>
</comment>
<comment type="similarity">
    <text evidence="1">Belongs to the helicase family. UvrD subfamily.</text>
</comment>
<feature type="binding site" evidence="13">
    <location>
        <begin position="25"/>
        <end position="32"/>
    </location>
    <ligand>
        <name>ATP</name>
        <dbReference type="ChEBI" id="CHEBI:30616"/>
    </ligand>
</feature>
<dbReference type="EC" id="5.6.2.4" evidence="10"/>
<dbReference type="RefSeq" id="WP_249310741.1">
    <property type="nucleotide sequence ID" value="NZ_JACRSU010000001.1"/>
</dbReference>
<comment type="caution">
    <text evidence="16">The sequence shown here is derived from an EMBL/GenBank/DDBJ whole genome shotgun (WGS) entry which is preliminary data.</text>
</comment>
<dbReference type="Pfam" id="PF00580">
    <property type="entry name" value="UvrD-helicase"/>
    <property type="match status" value="1"/>
</dbReference>
<organism evidence="16 17">
    <name type="scientific">Congzhengia minquanensis</name>
    <dbReference type="NCBI Taxonomy" id="2763657"/>
    <lineage>
        <taxon>Bacteria</taxon>
        <taxon>Bacillati</taxon>
        <taxon>Bacillota</taxon>
        <taxon>Clostridia</taxon>
        <taxon>Eubacteriales</taxon>
        <taxon>Oscillospiraceae</taxon>
        <taxon>Congzhengia</taxon>
    </lineage>
</organism>
<reference evidence="16" key="1">
    <citation type="submission" date="2020-08" db="EMBL/GenBank/DDBJ databases">
        <title>Genome public.</title>
        <authorList>
            <person name="Liu C."/>
            <person name="Sun Q."/>
        </authorList>
    </citation>
    <scope>NUCLEOTIDE SEQUENCE</scope>
    <source>
        <strain evidence="16">H8</strain>
    </source>
</reference>
<keyword evidence="4 13" id="KW-0378">Hydrolase</keyword>
<evidence type="ECO:0000256" key="6">
    <source>
        <dbReference type="ARBA" id="ARBA00022840"/>
    </source>
</evidence>
<evidence type="ECO:0000313" key="16">
    <source>
        <dbReference type="EMBL" id="MBC8539548.1"/>
    </source>
</evidence>
<dbReference type="PANTHER" id="PTHR11070:SF2">
    <property type="entry name" value="ATP-DEPENDENT DNA HELICASE SRS2"/>
    <property type="match status" value="1"/>
</dbReference>
<evidence type="ECO:0000256" key="3">
    <source>
        <dbReference type="ARBA" id="ARBA00022741"/>
    </source>
</evidence>
<evidence type="ECO:0000259" key="14">
    <source>
        <dbReference type="PROSITE" id="PS51198"/>
    </source>
</evidence>
<dbReference type="AlphaFoldDB" id="A0A926DK57"/>
<dbReference type="CDD" id="cd17932">
    <property type="entry name" value="DEXQc_UvrD"/>
    <property type="match status" value="1"/>
</dbReference>
<dbReference type="EMBL" id="JACRSU010000001">
    <property type="protein sequence ID" value="MBC8539548.1"/>
    <property type="molecule type" value="Genomic_DNA"/>
</dbReference>
<keyword evidence="8" id="KW-0413">Isomerase</keyword>
<evidence type="ECO:0000256" key="8">
    <source>
        <dbReference type="ARBA" id="ARBA00023235"/>
    </source>
</evidence>
<evidence type="ECO:0000256" key="13">
    <source>
        <dbReference type="PROSITE-ProRule" id="PRU00560"/>
    </source>
</evidence>
<dbReference type="GO" id="GO:0000725">
    <property type="term" value="P:recombinational repair"/>
    <property type="evidence" value="ECO:0007669"/>
    <property type="project" value="TreeGrafter"/>
</dbReference>
<sequence length="733" mass="82803">MNLDQFNDRQKEAILATEGPLLILAGAGSGKTTVVVNKIAYILEQSLARPYQILAITFTNKAANELKDRVEGLIGDGAEGMWIGTFHSVCMKILRRNISLLGYASDFLIYDSADQKTLIKRCLKELGMDEKTFPPKSMLAEISNAKDNLMEPDVFLAAYNGDFRMTKVGELYKLYQKRLFEANALDFDDIIILTVKLFSLDAEVLEFYQNKFRYVFVDEYQDTNNAQYLLTSQLAGKYRNICVVGDDDQSIYKFRGANINNILDFEKEFDQAKVIKLEQNYRSTQNILNAANCVIANNAGRKGKELWTSNGAGDKILLFEADNEYEEADYIGKTIEKLVKVDGMRYCDCAILYRTNVQSRVLETTLSGFGIPYRVLAGLRFYDRKEIKDMLAYLRLVFNPNDNLSLMRVVNEPSRKIGVTTVEKVAAAAAGRDISMFAAMEIADTIPELAKVTEKLLTFTKLIREIQTDTDQTQPSKIIEAVYKRSGYMDMLLSEDSVENQTRIENIQEFILSAEEYEKSSEEPTLFEFLENTALIADVDNYDTEADSVVLMTLHSAKGLEFPAVFLCGLEEGLFPSQRSMYSEEEIEEERRLCYVGITRAKKRLTLSYAMRRSMYGGSVYSKASRFLDEIPQQYVDIVEADRSPKTEVGGRKKAKSQSDLFQEIFERKSAGVRTEPVSYDFKAGDMVVHKKFGTGMILSVTPAGGDVKLEIVFDEVGTKSLMGSFARLKKAQ</sequence>
<evidence type="ECO:0000256" key="1">
    <source>
        <dbReference type="ARBA" id="ARBA00009922"/>
    </source>
</evidence>
<dbReference type="Pfam" id="PF21196">
    <property type="entry name" value="PcrA_UvrD_tudor"/>
    <property type="match status" value="1"/>
</dbReference>
<keyword evidence="17" id="KW-1185">Reference proteome</keyword>
<dbReference type="GO" id="GO:0005524">
    <property type="term" value="F:ATP binding"/>
    <property type="evidence" value="ECO:0007669"/>
    <property type="project" value="UniProtKB-UniRule"/>
</dbReference>
<gene>
    <name evidence="16" type="ORF">H8698_00980</name>
</gene>
<dbReference type="InterPro" id="IPR014017">
    <property type="entry name" value="DNA_helicase_UvrD-like_C"/>
</dbReference>
<dbReference type="FunFam" id="1.10.486.10:FF:000003">
    <property type="entry name" value="ATP-dependent DNA helicase"/>
    <property type="match status" value="1"/>
</dbReference>
<dbReference type="InterPro" id="IPR013986">
    <property type="entry name" value="DExx_box_DNA_helicase_dom_sf"/>
</dbReference>
<dbReference type="PROSITE" id="PS51217">
    <property type="entry name" value="UVRD_HELICASE_CTER"/>
    <property type="match status" value="1"/>
</dbReference>
<dbReference type="InterPro" id="IPR000212">
    <property type="entry name" value="DNA_helicase_UvrD/REP"/>
</dbReference>
<dbReference type="GO" id="GO:0033202">
    <property type="term" value="C:DNA helicase complex"/>
    <property type="evidence" value="ECO:0007669"/>
    <property type="project" value="TreeGrafter"/>
</dbReference>
<dbReference type="PANTHER" id="PTHR11070">
    <property type="entry name" value="UVRD / RECB / PCRA DNA HELICASE FAMILY MEMBER"/>
    <property type="match status" value="1"/>
</dbReference>
<dbReference type="SUPFAM" id="SSF52540">
    <property type="entry name" value="P-loop containing nucleoside triphosphate hydrolases"/>
    <property type="match status" value="1"/>
</dbReference>
<evidence type="ECO:0000256" key="10">
    <source>
        <dbReference type="ARBA" id="ARBA00034808"/>
    </source>
</evidence>
<evidence type="ECO:0000259" key="15">
    <source>
        <dbReference type="PROSITE" id="PS51217"/>
    </source>
</evidence>
<dbReference type="Gene3D" id="1.10.486.10">
    <property type="entry name" value="PCRA, domain 4"/>
    <property type="match status" value="1"/>
</dbReference>
<dbReference type="InterPro" id="IPR027417">
    <property type="entry name" value="P-loop_NTPase"/>
</dbReference>
<keyword evidence="6 13" id="KW-0067">ATP-binding</keyword>
<evidence type="ECO:0000313" key="17">
    <source>
        <dbReference type="Proteomes" id="UP000611762"/>
    </source>
</evidence>
<evidence type="ECO:0000256" key="11">
    <source>
        <dbReference type="ARBA" id="ARBA00034900"/>
    </source>
</evidence>
<keyword evidence="3 13" id="KW-0547">Nucleotide-binding</keyword>
<feature type="domain" description="UvrD-like helicase ATP-binding" evidence="14">
    <location>
        <begin position="4"/>
        <end position="284"/>
    </location>
</feature>
<proteinExistence type="inferred from homology"/>
<dbReference type="GO" id="GO:0003677">
    <property type="term" value="F:DNA binding"/>
    <property type="evidence" value="ECO:0007669"/>
    <property type="project" value="UniProtKB-KW"/>
</dbReference>
<protein>
    <recommendedName>
        <fullName evidence="2">ATP-dependent DNA helicase PcrA</fullName>
        <ecNumber evidence="10">5.6.2.4</ecNumber>
    </recommendedName>
    <alternativeName>
        <fullName evidence="11">DNA 3'-5' helicase PcrA</fullName>
    </alternativeName>
</protein>
<dbReference type="Gene3D" id="3.40.50.300">
    <property type="entry name" value="P-loop containing nucleotide triphosphate hydrolases"/>
    <property type="match status" value="2"/>
</dbReference>
<dbReference type="FunFam" id="1.10.10.160:FF:000001">
    <property type="entry name" value="ATP-dependent DNA helicase"/>
    <property type="match status" value="1"/>
</dbReference>
<dbReference type="CDD" id="cd18807">
    <property type="entry name" value="SF1_C_UvrD"/>
    <property type="match status" value="1"/>
</dbReference>
<dbReference type="Proteomes" id="UP000611762">
    <property type="component" value="Unassembled WGS sequence"/>
</dbReference>
<name>A0A926DK57_9FIRM</name>
<dbReference type="GO" id="GO:0009314">
    <property type="term" value="P:response to radiation"/>
    <property type="evidence" value="ECO:0007669"/>
    <property type="project" value="UniProtKB-ARBA"/>
</dbReference>
<keyword evidence="7" id="KW-0238">DNA-binding</keyword>
<evidence type="ECO:0000256" key="7">
    <source>
        <dbReference type="ARBA" id="ARBA00023125"/>
    </source>
</evidence>
<evidence type="ECO:0000256" key="4">
    <source>
        <dbReference type="ARBA" id="ARBA00022801"/>
    </source>
</evidence>
<accession>A0A926DK57</accession>
<dbReference type="Gene3D" id="1.10.10.160">
    <property type="match status" value="1"/>
</dbReference>
<dbReference type="GO" id="GO:0043138">
    <property type="term" value="F:3'-5' DNA helicase activity"/>
    <property type="evidence" value="ECO:0007669"/>
    <property type="project" value="UniProtKB-EC"/>
</dbReference>
<evidence type="ECO:0000256" key="5">
    <source>
        <dbReference type="ARBA" id="ARBA00022806"/>
    </source>
</evidence>
<comment type="catalytic activity">
    <reaction evidence="12">
        <text>ATP + H2O = ADP + phosphate + H(+)</text>
        <dbReference type="Rhea" id="RHEA:13065"/>
        <dbReference type="ChEBI" id="CHEBI:15377"/>
        <dbReference type="ChEBI" id="CHEBI:15378"/>
        <dbReference type="ChEBI" id="CHEBI:30616"/>
        <dbReference type="ChEBI" id="CHEBI:43474"/>
        <dbReference type="ChEBI" id="CHEBI:456216"/>
        <dbReference type="EC" id="5.6.2.4"/>
    </reaction>
</comment>
<feature type="domain" description="UvrD-like helicase C-terminal" evidence="15">
    <location>
        <begin position="285"/>
        <end position="559"/>
    </location>
</feature>
<dbReference type="InterPro" id="IPR014016">
    <property type="entry name" value="UvrD-like_ATP-bd"/>
</dbReference>
<evidence type="ECO:0000256" key="9">
    <source>
        <dbReference type="ARBA" id="ARBA00034617"/>
    </source>
</evidence>
<evidence type="ECO:0000256" key="12">
    <source>
        <dbReference type="ARBA" id="ARBA00048988"/>
    </source>
</evidence>
<dbReference type="GO" id="GO:0016787">
    <property type="term" value="F:hydrolase activity"/>
    <property type="evidence" value="ECO:0007669"/>
    <property type="project" value="UniProtKB-UniRule"/>
</dbReference>